<dbReference type="InterPro" id="IPR012902">
    <property type="entry name" value="N_methyl_site"/>
</dbReference>
<keyword evidence="1" id="KW-0472">Membrane</keyword>
<dbReference type="NCBIfam" id="TIGR02532">
    <property type="entry name" value="IV_pilin_GFxxxE"/>
    <property type="match status" value="1"/>
</dbReference>
<protein>
    <submittedName>
        <fullName evidence="3">Putative major pilin subunit</fullName>
    </submittedName>
</protein>
<dbReference type="PANTHER" id="PTHR30093">
    <property type="entry name" value="GENERAL SECRETION PATHWAY PROTEIN G"/>
    <property type="match status" value="1"/>
</dbReference>
<dbReference type="Gene3D" id="3.30.700.10">
    <property type="entry name" value="Glycoprotein, Type 4 Pilin"/>
    <property type="match status" value="1"/>
</dbReference>
<feature type="transmembrane region" description="Helical" evidence="1">
    <location>
        <begin position="20"/>
        <end position="41"/>
    </location>
</feature>
<dbReference type="PANTHER" id="PTHR30093:SF2">
    <property type="entry name" value="TYPE II SECRETION SYSTEM PROTEIN H"/>
    <property type="match status" value="1"/>
</dbReference>
<sequence>MKKHLTVNVGPHSLRKGFTLIELLVVIAIIAILIALLLPAVQQAREAARRSTCRNNLKQLALAMHNYHDVFGRLPFGQITTSGSTTWASVGARSTGWGWSAMILPYIEQANLYNKIDFNRPLVNPGDTSAAQTQNTAVIGSPIPVIRCPSDLGPAVEQIPMAGIMVNAAYTSYAGNAGGWGGSQNGENSIESDGFFYKLYPGSPAVQSVRFRDVTDGLSNTILLAEQAYRNTLSDETLGGSVVGQAARKKWYGAMSEDAVEGGSINRLVVEGRYGINSPPTLKISQRRRSASSEHPGGAMFALADGSVRFISENIQNTTERLKDVSPSAPYANASLYQKLFSRRDGGVLGEF</sequence>
<keyword evidence="1" id="KW-0812">Transmembrane</keyword>
<dbReference type="InterPro" id="IPR045584">
    <property type="entry name" value="Pilin-like"/>
</dbReference>
<evidence type="ECO:0000313" key="4">
    <source>
        <dbReference type="Proteomes" id="UP000320839"/>
    </source>
</evidence>
<dbReference type="InterPro" id="IPR027558">
    <property type="entry name" value="Pre_pil_HX9DG_C"/>
</dbReference>
<dbReference type="AlphaFoldDB" id="A0A518FLP2"/>
<accession>A0A518FLP2</accession>
<gene>
    <name evidence="3" type="ORF">Pan153_18420</name>
</gene>
<dbReference type="PROSITE" id="PS00409">
    <property type="entry name" value="PROKAR_NTER_METHYL"/>
    <property type="match status" value="1"/>
</dbReference>
<evidence type="ECO:0000256" key="1">
    <source>
        <dbReference type="SAM" id="Phobius"/>
    </source>
</evidence>
<dbReference type="SUPFAM" id="SSF54523">
    <property type="entry name" value="Pili subunits"/>
    <property type="match status" value="1"/>
</dbReference>
<dbReference type="Proteomes" id="UP000320839">
    <property type="component" value="Chromosome"/>
</dbReference>
<organism evidence="3 4">
    <name type="scientific">Gimesia panareensis</name>
    <dbReference type="NCBI Taxonomy" id="2527978"/>
    <lineage>
        <taxon>Bacteria</taxon>
        <taxon>Pseudomonadati</taxon>
        <taxon>Planctomycetota</taxon>
        <taxon>Planctomycetia</taxon>
        <taxon>Planctomycetales</taxon>
        <taxon>Planctomycetaceae</taxon>
        <taxon>Gimesia</taxon>
    </lineage>
</organism>
<keyword evidence="1" id="KW-1133">Transmembrane helix</keyword>
<dbReference type="OrthoDB" id="263777at2"/>
<reference evidence="3 4" key="1">
    <citation type="submission" date="2019-02" db="EMBL/GenBank/DDBJ databases">
        <title>Deep-cultivation of Planctomycetes and their phenomic and genomic characterization uncovers novel biology.</title>
        <authorList>
            <person name="Wiegand S."/>
            <person name="Jogler M."/>
            <person name="Boedeker C."/>
            <person name="Pinto D."/>
            <person name="Vollmers J."/>
            <person name="Rivas-Marin E."/>
            <person name="Kohn T."/>
            <person name="Peeters S.H."/>
            <person name="Heuer A."/>
            <person name="Rast P."/>
            <person name="Oberbeckmann S."/>
            <person name="Bunk B."/>
            <person name="Jeske O."/>
            <person name="Meyerdierks A."/>
            <person name="Storesund J.E."/>
            <person name="Kallscheuer N."/>
            <person name="Luecker S."/>
            <person name="Lage O.M."/>
            <person name="Pohl T."/>
            <person name="Merkel B.J."/>
            <person name="Hornburger P."/>
            <person name="Mueller R.-W."/>
            <person name="Bruemmer F."/>
            <person name="Labrenz M."/>
            <person name="Spormann A.M."/>
            <person name="Op den Camp H."/>
            <person name="Overmann J."/>
            <person name="Amann R."/>
            <person name="Jetten M.S.M."/>
            <person name="Mascher T."/>
            <person name="Medema M.H."/>
            <person name="Devos D.P."/>
            <person name="Kaster A.-K."/>
            <person name="Ovreas L."/>
            <person name="Rohde M."/>
            <person name="Galperin M.Y."/>
            <person name="Jogler C."/>
        </authorList>
    </citation>
    <scope>NUCLEOTIDE SEQUENCE [LARGE SCALE GENOMIC DNA]</scope>
    <source>
        <strain evidence="3 4">Pan153</strain>
    </source>
</reference>
<dbReference type="RefSeq" id="WP_145455226.1">
    <property type="nucleotide sequence ID" value="NZ_CP036317.1"/>
</dbReference>
<proteinExistence type="predicted"/>
<dbReference type="InterPro" id="IPR011453">
    <property type="entry name" value="DUF1559"/>
</dbReference>
<evidence type="ECO:0000313" key="3">
    <source>
        <dbReference type="EMBL" id="QDV17207.1"/>
    </source>
</evidence>
<dbReference type="Pfam" id="PF07963">
    <property type="entry name" value="N_methyl"/>
    <property type="match status" value="1"/>
</dbReference>
<dbReference type="Pfam" id="PF07596">
    <property type="entry name" value="SBP_bac_10"/>
    <property type="match status" value="1"/>
</dbReference>
<feature type="domain" description="DUF1559" evidence="2">
    <location>
        <begin position="42"/>
        <end position="316"/>
    </location>
</feature>
<dbReference type="EMBL" id="CP036317">
    <property type="protein sequence ID" value="QDV17207.1"/>
    <property type="molecule type" value="Genomic_DNA"/>
</dbReference>
<name>A0A518FLP2_9PLAN</name>
<evidence type="ECO:0000259" key="2">
    <source>
        <dbReference type="Pfam" id="PF07596"/>
    </source>
</evidence>
<dbReference type="NCBIfam" id="TIGR04294">
    <property type="entry name" value="pre_pil_HX9DG"/>
    <property type="match status" value="1"/>
</dbReference>